<dbReference type="AlphaFoldDB" id="A6K6N2"/>
<reference evidence="2 3" key="1">
    <citation type="submission" date="2005-07" db="EMBL/GenBank/DDBJ databases">
        <authorList>
            <person name="Mural R.J."/>
            <person name="Li P.W."/>
            <person name="Adams M.D."/>
            <person name="Amanatides P.G."/>
            <person name="Baden-Tillson H."/>
            <person name="Barnstead M."/>
            <person name="Chin S.H."/>
            <person name="Dew I."/>
            <person name="Evans C.A."/>
            <person name="Ferriera S."/>
            <person name="Flanigan M."/>
            <person name="Fosler C."/>
            <person name="Glodek A."/>
            <person name="Gu Z."/>
            <person name="Holt R.A."/>
            <person name="Jennings D."/>
            <person name="Kraft C.L."/>
            <person name="Lu F."/>
            <person name="Nguyen T."/>
            <person name="Nusskern D.R."/>
            <person name="Pfannkoch C.M."/>
            <person name="Sitter C."/>
            <person name="Sutton G.G."/>
            <person name="Venter J.C."/>
            <person name="Wang Z."/>
            <person name="Woodage T."/>
            <person name="Zheng X.H."/>
            <person name="Zhong F."/>
        </authorList>
    </citation>
    <scope>NUCLEOTIDE SEQUENCE [LARGE SCALE GENOMIC DNA]</scope>
    <source>
        <strain>BN</strain>
        <strain evidence="3">Sprague-Dawley</strain>
    </source>
</reference>
<proteinExistence type="predicted"/>
<dbReference type="EMBL" id="CH474023">
    <property type="protein sequence ID" value="EDL85392.1"/>
    <property type="molecule type" value="Genomic_DNA"/>
</dbReference>
<sequence length="24" mass="2635">MRTCVLRTDGSLSHTSTCPQNTEP</sequence>
<name>A6K6N2_RAT</name>
<protein>
    <submittedName>
        <fullName evidence="2">RCG52150</fullName>
    </submittedName>
</protein>
<feature type="region of interest" description="Disordered" evidence="1">
    <location>
        <begin position="1"/>
        <end position="24"/>
    </location>
</feature>
<gene>
    <name evidence="2" type="ORF">rCG_52150</name>
</gene>
<evidence type="ECO:0000256" key="1">
    <source>
        <dbReference type="SAM" id="MobiDB-lite"/>
    </source>
</evidence>
<organism evidence="2 3">
    <name type="scientific">Rattus norvegicus</name>
    <name type="common">Rat</name>
    <dbReference type="NCBI Taxonomy" id="10116"/>
    <lineage>
        <taxon>Eukaryota</taxon>
        <taxon>Metazoa</taxon>
        <taxon>Chordata</taxon>
        <taxon>Craniata</taxon>
        <taxon>Vertebrata</taxon>
        <taxon>Euteleostomi</taxon>
        <taxon>Mammalia</taxon>
        <taxon>Eutheria</taxon>
        <taxon>Euarchontoglires</taxon>
        <taxon>Glires</taxon>
        <taxon>Rodentia</taxon>
        <taxon>Myomorpha</taxon>
        <taxon>Muroidea</taxon>
        <taxon>Muridae</taxon>
        <taxon>Murinae</taxon>
        <taxon>Rattus</taxon>
    </lineage>
</organism>
<evidence type="ECO:0000313" key="2">
    <source>
        <dbReference type="EMBL" id="EDL85392.1"/>
    </source>
</evidence>
<feature type="non-terminal residue" evidence="2">
    <location>
        <position position="24"/>
    </location>
</feature>
<feature type="compositionally biased region" description="Polar residues" evidence="1">
    <location>
        <begin position="10"/>
        <end position="24"/>
    </location>
</feature>
<accession>A6K6N2</accession>
<evidence type="ECO:0000313" key="3">
    <source>
        <dbReference type="Proteomes" id="UP000234681"/>
    </source>
</evidence>
<dbReference type="Proteomes" id="UP000234681">
    <property type="component" value="Chromosome 15"/>
</dbReference>